<keyword evidence="2" id="KW-1185">Reference proteome</keyword>
<protein>
    <recommendedName>
        <fullName evidence="3">RNA-dependent RNA polymerase</fullName>
    </recommendedName>
</protein>
<evidence type="ECO:0000313" key="1">
    <source>
        <dbReference type="EMBL" id="KAG9438895.1"/>
    </source>
</evidence>
<comment type="caution">
    <text evidence="1">The sequence shown here is derived from an EMBL/GenBank/DDBJ whole genome shotgun (WGS) entry which is preliminary data.</text>
</comment>
<name>A0AAV7DS64_ARIFI</name>
<reference evidence="1 2" key="1">
    <citation type="submission" date="2021-07" db="EMBL/GenBank/DDBJ databases">
        <title>The Aristolochia fimbriata genome: insights into angiosperm evolution, floral development and chemical biosynthesis.</title>
        <authorList>
            <person name="Jiao Y."/>
        </authorList>
    </citation>
    <scope>NUCLEOTIDE SEQUENCE [LARGE SCALE GENOMIC DNA]</scope>
    <source>
        <strain evidence="1">IBCAS-2021</strain>
        <tissue evidence="1">Leaf</tissue>
    </source>
</reference>
<dbReference type="AlphaFoldDB" id="A0AAV7DS64"/>
<dbReference type="PANTHER" id="PTHR34456:SF9">
    <property type="entry name" value="MITOVIRUS RNA-DEPENDENT RNA POLYMERASE"/>
    <property type="match status" value="1"/>
</dbReference>
<gene>
    <name evidence="1" type="ORF">H6P81_021193</name>
</gene>
<dbReference type="EMBL" id="JAINDJ010000009">
    <property type="protein sequence ID" value="KAG9438895.1"/>
    <property type="molecule type" value="Genomic_DNA"/>
</dbReference>
<evidence type="ECO:0000313" key="2">
    <source>
        <dbReference type="Proteomes" id="UP000825729"/>
    </source>
</evidence>
<proteinExistence type="predicted"/>
<evidence type="ECO:0008006" key="3">
    <source>
        <dbReference type="Google" id="ProtNLM"/>
    </source>
</evidence>
<dbReference type="Proteomes" id="UP000825729">
    <property type="component" value="Unassembled WGS sequence"/>
</dbReference>
<accession>A0AAV7DS64</accession>
<dbReference type="InterPro" id="IPR008686">
    <property type="entry name" value="RNA_pol_mitovir"/>
</dbReference>
<dbReference type="SUPFAM" id="SSF56672">
    <property type="entry name" value="DNA/RNA polymerases"/>
    <property type="match status" value="1"/>
</dbReference>
<organism evidence="1 2">
    <name type="scientific">Aristolochia fimbriata</name>
    <name type="common">White veined hardy Dutchman's pipe vine</name>
    <dbReference type="NCBI Taxonomy" id="158543"/>
    <lineage>
        <taxon>Eukaryota</taxon>
        <taxon>Viridiplantae</taxon>
        <taxon>Streptophyta</taxon>
        <taxon>Embryophyta</taxon>
        <taxon>Tracheophyta</taxon>
        <taxon>Spermatophyta</taxon>
        <taxon>Magnoliopsida</taxon>
        <taxon>Magnoliidae</taxon>
        <taxon>Piperales</taxon>
        <taxon>Aristolochiaceae</taxon>
        <taxon>Aristolochia</taxon>
    </lineage>
</organism>
<sequence>MLLAYTRNRFSTIPLRLCFKFKPVWSSGPNTYCSPGKDTVSKDCFGNQRRLSIWHTLPVDATALVTLWSPELIYSITSLWFKDRIWYATDGWDNPIPPDRSSGLGFGAFIERLIAPAQVIWFPYMRTRPESGRFGVKLEGAGKIRVFAIANPILQALIRPIHDWAMSILRLLPTDGTYNQTAPLSRLRGKMHFLSFDLKAATDSLPVRLSGSLLAGLFGNEFAQSWVDILTQTAFRVPEAQTFKRQKAHVYRFTKGQPLGFYSSRPVFALTHHALVWLAAWRAHPGKLFLDYAILGDDLVIADEKVAAEYLAIMRDAEVTISKEKSLISRTGALEFAKRFMT</sequence>
<dbReference type="Pfam" id="PF05919">
    <property type="entry name" value="Mitovir_RNA_pol"/>
    <property type="match status" value="1"/>
</dbReference>
<dbReference type="InterPro" id="IPR043502">
    <property type="entry name" value="DNA/RNA_pol_sf"/>
</dbReference>
<dbReference type="PANTHER" id="PTHR34456">
    <property type="entry name" value="MITOVIRUS RNA-DEPENDENT RNA POLYMERASE"/>
    <property type="match status" value="1"/>
</dbReference>